<protein>
    <recommendedName>
        <fullName evidence="1">G patch domain-containing protein 4</fullName>
    </recommendedName>
</protein>
<sequence length="300" mass="33151">MFVLPGTGLGRNATGTVKPIKVKNKQDLHGIGHDSAAEFTNCWWQDLYNSAAHRVDVDTSESVVRFGKKSGGKVDRNPSEDLHVLQSRKDSYGRFVRSGVYKGGREVQADDPERLEILHGKREREQVISARLTDEQLLKACGGRTGHKAARLGLTMSAKLARLERQELAFLQGQELTHGKLDNPQKNFGLAANAVKMGQRLKETAVIGVETTESAEDLAMEATLGFSECAVRKRGRHPLPERDSGSDQPLSEEAVVVESSDSDRKKGKRIRRNKRHQNADESVGSDAGAENRLKIKYGER</sequence>
<dbReference type="GeneTree" id="ENSGT00390000008765"/>
<evidence type="ECO:0000259" key="3">
    <source>
        <dbReference type="Pfam" id="PF01585"/>
    </source>
</evidence>
<proteinExistence type="predicted"/>
<feature type="compositionally biased region" description="Basic residues" evidence="2">
    <location>
        <begin position="265"/>
        <end position="276"/>
    </location>
</feature>
<dbReference type="InterPro" id="IPR000467">
    <property type="entry name" value="G_patch_dom"/>
</dbReference>
<dbReference type="Ensembl" id="ENSEBUT00000010650.1">
    <property type="protein sequence ID" value="ENSEBUP00000010110.1"/>
    <property type="gene ID" value="ENSEBUG00000006498.1"/>
</dbReference>
<dbReference type="GO" id="GO:0005730">
    <property type="term" value="C:nucleolus"/>
    <property type="evidence" value="ECO:0007669"/>
    <property type="project" value="TreeGrafter"/>
</dbReference>
<accession>A0A8C4WTF8</accession>
<dbReference type="Proteomes" id="UP000694388">
    <property type="component" value="Unplaced"/>
</dbReference>
<name>A0A8C4WTF8_EPTBU</name>
<reference evidence="4" key="2">
    <citation type="submission" date="2025-09" db="UniProtKB">
        <authorList>
            <consortium name="Ensembl"/>
        </authorList>
    </citation>
    <scope>IDENTIFICATION</scope>
</reference>
<dbReference type="Pfam" id="PF01585">
    <property type="entry name" value="G-patch"/>
    <property type="match status" value="1"/>
</dbReference>
<dbReference type="AlphaFoldDB" id="A0A8C4WTF8"/>
<evidence type="ECO:0000313" key="4">
    <source>
        <dbReference type="Ensembl" id="ENSEBUP00000010110.1"/>
    </source>
</evidence>
<dbReference type="InterPro" id="IPR050656">
    <property type="entry name" value="PINX1"/>
</dbReference>
<dbReference type="PANTHER" id="PTHR23149">
    <property type="entry name" value="G PATCH DOMAIN CONTAINING PROTEIN"/>
    <property type="match status" value="1"/>
</dbReference>
<reference evidence="4" key="1">
    <citation type="submission" date="2025-08" db="UniProtKB">
        <authorList>
            <consortium name="Ensembl"/>
        </authorList>
    </citation>
    <scope>IDENTIFICATION</scope>
</reference>
<dbReference type="PANTHER" id="PTHR23149:SF9">
    <property type="entry name" value="G PATCH DOMAIN-CONTAINING PROTEIN 4"/>
    <property type="match status" value="1"/>
</dbReference>
<keyword evidence="5" id="KW-1185">Reference proteome</keyword>
<feature type="compositionally biased region" description="Basic and acidic residues" evidence="2">
    <location>
        <begin position="289"/>
        <end position="300"/>
    </location>
</feature>
<evidence type="ECO:0000256" key="2">
    <source>
        <dbReference type="SAM" id="MobiDB-lite"/>
    </source>
</evidence>
<organism evidence="4 5">
    <name type="scientific">Eptatretus burgeri</name>
    <name type="common">Inshore hagfish</name>
    <dbReference type="NCBI Taxonomy" id="7764"/>
    <lineage>
        <taxon>Eukaryota</taxon>
        <taxon>Metazoa</taxon>
        <taxon>Chordata</taxon>
        <taxon>Craniata</taxon>
        <taxon>Vertebrata</taxon>
        <taxon>Cyclostomata</taxon>
        <taxon>Myxini</taxon>
        <taxon>Myxiniformes</taxon>
        <taxon>Myxinidae</taxon>
        <taxon>Eptatretinae</taxon>
        <taxon>Eptatretus</taxon>
    </lineage>
</organism>
<feature type="region of interest" description="Disordered" evidence="2">
    <location>
        <begin position="235"/>
        <end position="300"/>
    </location>
</feature>
<dbReference type="GO" id="GO:0003676">
    <property type="term" value="F:nucleic acid binding"/>
    <property type="evidence" value="ECO:0007669"/>
    <property type="project" value="InterPro"/>
</dbReference>
<feature type="domain" description="G-patch" evidence="3">
    <location>
        <begin position="5"/>
        <end position="33"/>
    </location>
</feature>
<evidence type="ECO:0000256" key="1">
    <source>
        <dbReference type="ARBA" id="ARBA00040365"/>
    </source>
</evidence>
<evidence type="ECO:0000313" key="5">
    <source>
        <dbReference type="Proteomes" id="UP000694388"/>
    </source>
</evidence>